<feature type="compositionally biased region" description="Low complexity" evidence="1">
    <location>
        <begin position="178"/>
        <end position="188"/>
    </location>
</feature>
<feature type="compositionally biased region" description="Pro residues" evidence="1">
    <location>
        <begin position="429"/>
        <end position="456"/>
    </location>
</feature>
<name>A0AB34IUU3_PRYPA</name>
<keyword evidence="2" id="KW-0812">Transmembrane</keyword>
<keyword evidence="4" id="KW-1185">Reference proteome</keyword>
<sequence>MHKCTRLFAGWEQPETGVTESVDPHLDAQPHSRSVLSKWIPEIFPRRTHDLVLQDTEHHVRGAASEEDPFEAPCNGARRQFPRTRVRHRSSRLLEMERSQLARSRLLQLALVCVAFTFLALSLALLLDSLDLNESGDEQHSSASFVIEHSAASLLVDRPAPTANPPMPPPLPAPMMPSSPQHARSLSPTPSPPLPNPPPPCSPPPPPRDRPPPPPSPPPPPPAPLQHLRCLEDFWISGMHSEHSVVNGGAGVWGGACRCPDGQVFQVGDNADYCQSLACRGGTSGQCMRDTTGPWVVRKNGMLSGRKVECATQAPLMSLAVKGAGRELGVLHPAATGSRGGTWRRDHADTDLVWLRLDAFKLCLQEHTKWIQEPLCFELNVEHTIDPAASRPVSACSSHPPILWADGLSEFRLDIGPHQLSATIVSLYPPSPPQAPHPPFPPPRPPSPRPRSPPPVGTQLSSRTCDAMFASPDSLFHRMWAVEARKQNKPGERTCWDVARDVWSQPQPSSTFFHDIEAGTYCDTDWYAESQRNRGHFRGPEAPALLGLDSFIVRYCGGTGDCDNANANILQLRPLSHAWANGQVEWNMCRNFEWQMCAARGRLHLQRSGKMIFAYEPNKLWLDGSHGSPKFGSCSGYHQSRCRPQSDYANDDVYFLEVCIFNKICRNGDQLFHLSQYEPFFCDYSSESFSQLQSLLVEGPRH</sequence>
<feature type="compositionally biased region" description="Pro residues" evidence="1">
    <location>
        <begin position="189"/>
        <end position="224"/>
    </location>
</feature>
<evidence type="ECO:0000256" key="1">
    <source>
        <dbReference type="SAM" id="MobiDB-lite"/>
    </source>
</evidence>
<keyword evidence="2" id="KW-1133">Transmembrane helix</keyword>
<comment type="caution">
    <text evidence="3">The sequence shown here is derived from an EMBL/GenBank/DDBJ whole genome shotgun (WGS) entry which is preliminary data.</text>
</comment>
<evidence type="ECO:0000313" key="3">
    <source>
        <dbReference type="EMBL" id="KAL1507766.1"/>
    </source>
</evidence>
<dbReference type="EMBL" id="JBGBPQ010000017">
    <property type="protein sequence ID" value="KAL1507766.1"/>
    <property type="molecule type" value="Genomic_DNA"/>
</dbReference>
<feature type="region of interest" description="Disordered" evidence="1">
    <location>
        <begin position="424"/>
        <end position="461"/>
    </location>
</feature>
<evidence type="ECO:0000313" key="4">
    <source>
        <dbReference type="Proteomes" id="UP001515480"/>
    </source>
</evidence>
<reference evidence="3 4" key="1">
    <citation type="journal article" date="2024" name="Science">
        <title>Giant polyketide synthase enzymes in the biosynthesis of giant marine polyether toxins.</title>
        <authorList>
            <person name="Fallon T.R."/>
            <person name="Shende V.V."/>
            <person name="Wierzbicki I.H."/>
            <person name="Pendleton A.L."/>
            <person name="Watervoot N.F."/>
            <person name="Auber R.P."/>
            <person name="Gonzalez D.J."/>
            <person name="Wisecaver J.H."/>
            <person name="Moore B.S."/>
        </authorList>
    </citation>
    <scope>NUCLEOTIDE SEQUENCE [LARGE SCALE GENOMIC DNA]</scope>
    <source>
        <strain evidence="3 4">12B1</strain>
    </source>
</reference>
<proteinExistence type="predicted"/>
<evidence type="ECO:0000256" key="2">
    <source>
        <dbReference type="SAM" id="Phobius"/>
    </source>
</evidence>
<feature type="transmembrane region" description="Helical" evidence="2">
    <location>
        <begin position="106"/>
        <end position="127"/>
    </location>
</feature>
<keyword evidence="2" id="KW-0472">Membrane</keyword>
<accession>A0AB34IUU3</accession>
<dbReference type="Proteomes" id="UP001515480">
    <property type="component" value="Unassembled WGS sequence"/>
</dbReference>
<protein>
    <submittedName>
        <fullName evidence="3">Uncharacterized protein</fullName>
    </submittedName>
</protein>
<organism evidence="3 4">
    <name type="scientific">Prymnesium parvum</name>
    <name type="common">Toxic golden alga</name>
    <dbReference type="NCBI Taxonomy" id="97485"/>
    <lineage>
        <taxon>Eukaryota</taxon>
        <taxon>Haptista</taxon>
        <taxon>Haptophyta</taxon>
        <taxon>Prymnesiophyceae</taxon>
        <taxon>Prymnesiales</taxon>
        <taxon>Prymnesiaceae</taxon>
        <taxon>Prymnesium</taxon>
    </lineage>
</organism>
<feature type="region of interest" description="Disordered" evidence="1">
    <location>
        <begin position="157"/>
        <end position="226"/>
    </location>
</feature>
<gene>
    <name evidence="3" type="ORF">AB1Y20_007376</name>
</gene>
<dbReference type="AlphaFoldDB" id="A0AB34IUU3"/>
<feature type="compositionally biased region" description="Pro residues" evidence="1">
    <location>
        <begin position="162"/>
        <end position="177"/>
    </location>
</feature>